<sequence length="262" mass="28218">MKNSFLLTLLAGLICGLGPGAPCLLANTPTMPITPPITAPASVISTPTSATPAPATSSHVTPGPFAIDDPMRLLVIFFASVLTNNIALAYFIGMCAFLALSKNTKVAFGMGAAVTFVTGLTAMANWLLNHFVLVPLGLESFQFLVFILTIATIVQFLELFIDRYFPPLYEAFGIFLPLITVNCTVLGTSLFMVLRQYRFWEATVFSFATGLGWMLAILLLAGLRHHLPFCRPPRYLGEIGTALLLAGLMAMAFNGFSGMVKL</sequence>
<protein>
    <submittedName>
        <fullName evidence="9">Na(+)-translocating NADH-quinone reductase subunit E</fullName>
    </submittedName>
</protein>
<dbReference type="PANTHER" id="PTHR30335">
    <property type="entry name" value="INTEGRAL MEMBRANE PROTEIN OF SOXR-REDUCING COMPLEX"/>
    <property type="match status" value="1"/>
</dbReference>
<dbReference type="InterPro" id="IPR050133">
    <property type="entry name" value="NqrDE/RnfAE_oxidrdctase"/>
</dbReference>
<keyword evidence="5 7" id="KW-1133">Transmembrane helix</keyword>
<keyword evidence="6 7" id="KW-0472">Membrane</keyword>
<feature type="transmembrane region" description="Helical" evidence="7">
    <location>
        <begin position="73"/>
        <end position="100"/>
    </location>
</feature>
<dbReference type="AlphaFoldDB" id="A0A367ZRI4"/>
<reference evidence="9 10" key="1">
    <citation type="submission" date="2018-05" db="EMBL/GenBank/DDBJ databases">
        <title>A metagenomic window into the 2 km-deep terrestrial subsurface aquifer revealed taxonomically and functionally diverse microbial community comprising novel uncultured bacterial lineages.</title>
        <authorList>
            <person name="Kadnikov V.V."/>
            <person name="Mardanov A.V."/>
            <person name="Beletsky A.V."/>
            <person name="Banks D."/>
            <person name="Pimenov N.V."/>
            <person name="Frank Y.A."/>
            <person name="Karnachuk O.V."/>
            <person name="Ravin N.V."/>
        </authorList>
    </citation>
    <scope>NUCLEOTIDE SEQUENCE [LARGE SCALE GENOMIC DNA]</scope>
    <source>
        <strain evidence="9">BY5</strain>
    </source>
</reference>
<comment type="subcellular location">
    <subcellularLocation>
        <location evidence="1">Endomembrane system</location>
        <topology evidence="1">Multi-pass membrane protein</topology>
    </subcellularLocation>
</comment>
<feature type="chain" id="PRO_5016976084" evidence="8">
    <location>
        <begin position="27"/>
        <end position="262"/>
    </location>
</feature>
<feature type="transmembrane region" description="Helical" evidence="7">
    <location>
        <begin position="168"/>
        <end position="192"/>
    </location>
</feature>
<keyword evidence="2" id="KW-0813">Transport</keyword>
<feature type="transmembrane region" description="Helical" evidence="7">
    <location>
        <begin position="140"/>
        <end position="161"/>
    </location>
</feature>
<organism evidence="9 10">
    <name type="scientific">Candidatus Ozemobacter sibiricus</name>
    <dbReference type="NCBI Taxonomy" id="2268124"/>
    <lineage>
        <taxon>Bacteria</taxon>
        <taxon>Candidatus Ozemobacteria</taxon>
        <taxon>Candidatus Ozemobacterales</taxon>
        <taxon>Candidatus Ozemobacteraceae</taxon>
        <taxon>Candidatus Ozemobacter</taxon>
    </lineage>
</organism>
<dbReference type="EMBL" id="QOQW01000004">
    <property type="protein sequence ID" value="RCK80754.1"/>
    <property type="molecule type" value="Genomic_DNA"/>
</dbReference>
<feature type="transmembrane region" description="Helical" evidence="7">
    <location>
        <begin position="235"/>
        <end position="256"/>
    </location>
</feature>
<evidence type="ECO:0000256" key="5">
    <source>
        <dbReference type="ARBA" id="ARBA00022989"/>
    </source>
</evidence>
<dbReference type="InterPro" id="IPR003667">
    <property type="entry name" value="NqrDE/RnfAE"/>
</dbReference>
<dbReference type="Proteomes" id="UP000252355">
    <property type="component" value="Unassembled WGS sequence"/>
</dbReference>
<name>A0A367ZRI4_9BACT</name>
<keyword evidence="4" id="KW-1278">Translocase</keyword>
<evidence type="ECO:0000256" key="2">
    <source>
        <dbReference type="ARBA" id="ARBA00022448"/>
    </source>
</evidence>
<dbReference type="GO" id="GO:0012505">
    <property type="term" value="C:endomembrane system"/>
    <property type="evidence" value="ECO:0007669"/>
    <property type="project" value="UniProtKB-SubCell"/>
</dbReference>
<evidence type="ECO:0000256" key="1">
    <source>
        <dbReference type="ARBA" id="ARBA00004127"/>
    </source>
</evidence>
<accession>A0A367ZRI4</accession>
<comment type="caution">
    <text evidence="9">The sequence shown here is derived from an EMBL/GenBank/DDBJ whole genome shotgun (WGS) entry which is preliminary data.</text>
</comment>
<feature type="transmembrane region" description="Helical" evidence="7">
    <location>
        <begin position="107"/>
        <end position="128"/>
    </location>
</feature>
<feature type="signal peptide" evidence="8">
    <location>
        <begin position="1"/>
        <end position="26"/>
    </location>
</feature>
<dbReference type="PANTHER" id="PTHR30335:SF1">
    <property type="entry name" value="NA(+)-TRANSLOCATING NADH-QUINONE REDUCTASE SUBUNIT E"/>
    <property type="match status" value="1"/>
</dbReference>
<evidence type="ECO:0000256" key="4">
    <source>
        <dbReference type="ARBA" id="ARBA00022967"/>
    </source>
</evidence>
<keyword evidence="3 7" id="KW-0812">Transmembrane</keyword>
<dbReference type="GO" id="GO:0005886">
    <property type="term" value="C:plasma membrane"/>
    <property type="evidence" value="ECO:0007669"/>
    <property type="project" value="TreeGrafter"/>
</dbReference>
<proteinExistence type="predicted"/>
<evidence type="ECO:0000256" key="7">
    <source>
        <dbReference type="SAM" id="Phobius"/>
    </source>
</evidence>
<dbReference type="Pfam" id="PF02508">
    <property type="entry name" value="Rnf-Nqr"/>
    <property type="match status" value="1"/>
</dbReference>
<evidence type="ECO:0000313" key="10">
    <source>
        <dbReference type="Proteomes" id="UP000252355"/>
    </source>
</evidence>
<gene>
    <name evidence="9" type="ORF">OZSIB_2642</name>
</gene>
<evidence type="ECO:0000256" key="8">
    <source>
        <dbReference type="SAM" id="SignalP"/>
    </source>
</evidence>
<evidence type="ECO:0000256" key="3">
    <source>
        <dbReference type="ARBA" id="ARBA00022692"/>
    </source>
</evidence>
<evidence type="ECO:0000256" key="6">
    <source>
        <dbReference type="ARBA" id="ARBA00023136"/>
    </source>
</evidence>
<evidence type="ECO:0000313" key="9">
    <source>
        <dbReference type="EMBL" id="RCK80754.1"/>
    </source>
</evidence>
<feature type="transmembrane region" description="Helical" evidence="7">
    <location>
        <begin position="204"/>
        <end position="223"/>
    </location>
</feature>
<keyword evidence="8" id="KW-0732">Signal</keyword>